<accession>A0A8J3QYM1</accession>
<gene>
    <name evidence="2" type="ORF">Raf01_68160</name>
</gene>
<evidence type="ECO:0000313" key="2">
    <source>
        <dbReference type="EMBL" id="GIH18644.1"/>
    </source>
</evidence>
<organism evidence="2 3">
    <name type="scientific">Rugosimonospora africana</name>
    <dbReference type="NCBI Taxonomy" id="556532"/>
    <lineage>
        <taxon>Bacteria</taxon>
        <taxon>Bacillati</taxon>
        <taxon>Actinomycetota</taxon>
        <taxon>Actinomycetes</taxon>
        <taxon>Micromonosporales</taxon>
        <taxon>Micromonosporaceae</taxon>
        <taxon>Rugosimonospora</taxon>
    </lineage>
</organism>
<dbReference type="AlphaFoldDB" id="A0A8J3QYM1"/>
<evidence type="ECO:0000313" key="3">
    <source>
        <dbReference type="Proteomes" id="UP000642748"/>
    </source>
</evidence>
<keyword evidence="3" id="KW-1185">Reference proteome</keyword>
<feature type="compositionally biased region" description="Basic and acidic residues" evidence="1">
    <location>
        <begin position="75"/>
        <end position="95"/>
    </location>
</feature>
<dbReference type="EMBL" id="BONZ01000068">
    <property type="protein sequence ID" value="GIH18644.1"/>
    <property type="molecule type" value="Genomic_DNA"/>
</dbReference>
<name>A0A8J3QYM1_9ACTN</name>
<dbReference type="Proteomes" id="UP000642748">
    <property type="component" value="Unassembled WGS sequence"/>
</dbReference>
<sequence>MPSYNRVGHGLRFHPRPRVRACHPRGSDCRTRTVIGTTIGVRSRQPLRYFRHRHATGAEPTAGRATPPALPLSTVDDHGIETAEHQNGPERRDSRSSGTAGAPEPQERRNPAPASRLTVDDRCRPVTGEAASRPVRRRTVTLHTVSGQSRRIAIRLDAPADLCGPRDFFVGNLQLIDSVLCHWRGWCTHR</sequence>
<evidence type="ECO:0000256" key="1">
    <source>
        <dbReference type="SAM" id="MobiDB-lite"/>
    </source>
</evidence>
<protein>
    <submittedName>
        <fullName evidence="2">Uncharacterized protein</fullName>
    </submittedName>
</protein>
<feature type="region of interest" description="Disordered" evidence="1">
    <location>
        <begin position="55"/>
        <end position="135"/>
    </location>
</feature>
<comment type="caution">
    <text evidence="2">The sequence shown here is derived from an EMBL/GenBank/DDBJ whole genome shotgun (WGS) entry which is preliminary data.</text>
</comment>
<proteinExistence type="predicted"/>
<reference evidence="2" key="1">
    <citation type="submission" date="2021-01" db="EMBL/GenBank/DDBJ databases">
        <title>Whole genome shotgun sequence of Rugosimonospora africana NBRC 104875.</title>
        <authorList>
            <person name="Komaki H."/>
            <person name="Tamura T."/>
        </authorList>
    </citation>
    <scope>NUCLEOTIDE SEQUENCE</scope>
    <source>
        <strain evidence="2">NBRC 104875</strain>
    </source>
</reference>